<feature type="compositionally biased region" description="Basic and acidic residues" evidence="8">
    <location>
        <begin position="655"/>
        <end position="667"/>
    </location>
</feature>
<evidence type="ECO:0000313" key="11">
    <source>
        <dbReference type="EMBL" id="CAI3977167.1"/>
    </source>
</evidence>
<dbReference type="SMART" id="SM00645">
    <property type="entry name" value="Pept_C1"/>
    <property type="match status" value="1"/>
</dbReference>
<comment type="caution">
    <text evidence="11">The sequence shown here is derived from an EMBL/GenBank/DDBJ whole genome shotgun (WGS) entry which is preliminary data.</text>
</comment>
<dbReference type="PROSITE" id="PS00639">
    <property type="entry name" value="THIOL_PROTEASE_HIS"/>
    <property type="match status" value="1"/>
</dbReference>
<keyword evidence="4" id="KW-0132">Cell division</keyword>
<dbReference type="InterPro" id="IPR000668">
    <property type="entry name" value="Peptidase_C1A_C"/>
</dbReference>
<sequence>MPGGPNPVEQLASLAAHEDLRRLIGSSAADELLQAVQDLGQSPDLTEAAYSLVKQTITLAVGDAAVCRIDLPEIYWDLEYIMIQAAAAAIACVADGIQRNPSEWHSALEDLSSRLDLCAAHIFLRLCHVGQEDQLAGADSRMLRAFQALCSWILAMLSRTVGQKQLEHPSVLSDWTGGDLLWALVLAKGILSIDDDGWSTDDVALPQELPQLQRAILNAVLQLVTPSAAFWDEESDGAVPLEQRNAELVRHRDGLAEAAVACQIQPTLVRATGRFMQEDPNLLLHLVTFLTCLHHPAPHLQVKHVEVYGLAHADTSASLTQSLQDFDLQLWCLLANAPALLPVPLHFLRAAADLAFFSPPPRQVLSGFISTTLATVPPGHHRMLAALSVIAANAQVTPSETPLEAALANLEEVDREAVARHWHLWRGPVNCENHASPAWAALFGDEMTPVVRSKVQAEPGPQPAGLSDLIFHAPDQFRCALDGQLMMDPVRTPQGLVFERSRLVQLLAGAEGKCPCTGEAKAAVAPAATVPREEALERLQEAFNAEQGLKLFEAQAGTAAEYDKAEAEKYKAVIEAKIVTLENEAALLTGKDNKKERAAKGKEVAELKAGQQYVDACKIVKGLEPKFGYFVTKEAVLPDAPVSKPEEDETKVVSSKKETKKETKKESAGLSPAETKELESLKQQIIERKAILKEQGMSGGQQNKDEEIVKMVARMNELKEKQEPGSTKKEKDGKKDKKTPLSAEEQKDFAQLQNDIELYKAKLRNEFGYSNKDIKADPDLKDMQGSGLEDCARAMGADALMRHPAADVRCWAAKCLAEVLRIFVPSPPLEKERMQPILELFLEQLALLKDPSGPSYTDAFGLLERLTEIRGFMLVFDCPEPENIIVSLVSTCVSAARPGKNQAETYNQLENLMAPLLTNILGEADEIPKKALAELLEELIIDQKRAAQNATGLVRRVLAGLASKSAAAPINDYVNKALFADDEQKGAKQVQALGYNMAQDRLEGLLYATYELYSIHPSLVARVLPNLQADLQNANPDRRRATTAVIGQILAHCHQQAIDSMTLATSNAALVDRFRERLGDADDGVRMTALEGTGAIMQSAIQGEVADLRPTVVAAESLRERLADRCLDPNDAIRLRAVEIITEVALESEAGLTFTLPILPDACRRILDKKPRVREACAEASAHLYATHALWRWTEGRFQEAQKLNWIPQLLCEAYAAFCSSRLGYVAQLEEHIEQHILGCGAGLSDGQRALAMLGFYTSAAQGGEAAAHGLSVVFSKKRDCHKLLWQFIQLRIAKGAPLAAEDAGSMALVPHNEEQPQVEILERLGRLSPSMDDKYSRPEAVAAHLRAFDAVRDKALWKQLEKLLDPLVQENTSQLGDSLQELDRLLRVHRLSELAPLVRRALLSTWLLPDQVAQLLDIWKGGTIEVLDEAPCSELVAAARTTISSLSKTFPGAFMPFAGELAKQLPDSSAEDAKVILQTLAAIAKRVLQKPVDENSLQLSTEGLSQMLLDALAVAGDSQSRASMSRKVAKILLLLPSAERSTVCMDLLRWAEENVSGDVAADEASANAAAMALQLAAALLEWSKRHLEDFPQLEPQNWLKDAKKVLATPNSQRDDRRSDVQCAAADLLAVTGSADDVTDVLLAPSAVSESLALTNSAGEDGAWAWFDPLPVHACCASLRALRLGCVQLSTKLLANLAGRFAASMACDRPTIDAENLLESLLTMKRSSIASQLKPAERLRVCTALPTVFALAPLKKHRDTAQRMLQGSLKAAWQGSQLELLDFAVACFVHFLSRLDIFKKEVSAKVSAFPESSKVAAFFCEALLRCDAPHSAELLGVALRVCDRVRYFVDREDPSSDAVHRAGSVLRYVAEKRCPELGLQGAALLHGAARGSMPAQLFAIRQPTGAAPALPDATMQDARLPEKVLKDASVEPHKVKEADGTNRAVQAHAAQALATPQRRPSFLKRRSDGESPEVPSTGSKGSVTAAAAEVEQLPHSHTMGSGASFAQVEQASVADLQKVVADFTPEEREKVKAALDLVRPPKKGRIRVKCQGKTFAPYGIRTDLPAEDPAATKDFTPYKKDGLPEKVDLRKFMSPIEDQSQTNSCCANAVAGAFEYLNQKHAQETGDVPGDVSRLFIYYVGRKKDMEQEAGIFGKKAAKVAPKDEGMSITSAISAMQVSGACLAASWPYDLGMVNARPTDECFKEAQKYRVVQAQKVPMDLDAMRGCLAEGNPIIFGLMLTDRFFRPARGGFISTPAKNDQRAASHGLHAMLLVGYNDRQQVFIVRNSWGEHWGDKGYCYVGYDYVANPDFNFLQQYTITGLTSTDFTPDGDDGEDFDITDDNTDVTVEEEEQPEEPDADDDFDFSENFKGDQVIRALFIEGKGVLPKPQFELCLSLYHRSEGGKNFDYLAATMWVHDDSNFPPEKIEWTPQDFNEVATKFYKKSDAELHPNLAFLFS</sequence>
<dbReference type="GO" id="GO:0006281">
    <property type="term" value="P:DNA repair"/>
    <property type="evidence" value="ECO:0007669"/>
    <property type="project" value="TreeGrafter"/>
</dbReference>
<evidence type="ECO:0000256" key="6">
    <source>
        <dbReference type="ARBA" id="ARBA00023242"/>
    </source>
</evidence>
<dbReference type="GO" id="GO:0007064">
    <property type="term" value="P:mitotic sister chromatid cohesion"/>
    <property type="evidence" value="ECO:0007669"/>
    <property type="project" value="InterPro"/>
</dbReference>
<feature type="region of interest" description="Disordered" evidence="8">
    <location>
        <begin position="717"/>
        <end position="747"/>
    </location>
</feature>
<dbReference type="GO" id="GO:0051301">
    <property type="term" value="P:cell division"/>
    <property type="evidence" value="ECO:0007669"/>
    <property type="project" value="UniProtKB-KW"/>
</dbReference>
<dbReference type="SUPFAM" id="SSF54001">
    <property type="entry name" value="Cysteine proteinases"/>
    <property type="match status" value="1"/>
</dbReference>
<evidence type="ECO:0000256" key="4">
    <source>
        <dbReference type="ARBA" id="ARBA00022618"/>
    </source>
</evidence>
<dbReference type="Gene3D" id="3.30.40.10">
    <property type="entry name" value="Zinc/RING finger domain, C3HC4 (zinc finger)"/>
    <property type="match status" value="1"/>
</dbReference>
<dbReference type="InterPro" id="IPR003613">
    <property type="entry name" value="Ubox_domain"/>
</dbReference>
<evidence type="ECO:0000256" key="1">
    <source>
        <dbReference type="ARBA" id="ARBA00000900"/>
    </source>
</evidence>
<evidence type="ECO:0000259" key="10">
    <source>
        <dbReference type="SMART" id="SM00645"/>
    </source>
</evidence>
<dbReference type="Proteomes" id="UP001152797">
    <property type="component" value="Unassembled WGS sequence"/>
</dbReference>
<dbReference type="InterPro" id="IPR025660">
    <property type="entry name" value="Pept_his_AS"/>
</dbReference>
<reference evidence="11" key="1">
    <citation type="submission" date="2022-10" db="EMBL/GenBank/DDBJ databases">
        <authorList>
            <person name="Chen Y."/>
            <person name="Dougan E. K."/>
            <person name="Chan C."/>
            <person name="Rhodes N."/>
            <person name="Thang M."/>
        </authorList>
    </citation>
    <scope>NUCLEOTIDE SEQUENCE</scope>
</reference>
<organism evidence="11">
    <name type="scientific">Cladocopium goreaui</name>
    <dbReference type="NCBI Taxonomy" id="2562237"/>
    <lineage>
        <taxon>Eukaryota</taxon>
        <taxon>Sar</taxon>
        <taxon>Alveolata</taxon>
        <taxon>Dinophyceae</taxon>
        <taxon>Suessiales</taxon>
        <taxon>Symbiodiniaceae</taxon>
        <taxon>Cladocopium</taxon>
    </lineage>
</organism>
<dbReference type="GO" id="GO:0005634">
    <property type="term" value="C:nucleus"/>
    <property type="evidence" value="ECO:0007669"/>
    <property type="project" value="UniProtKB-SubCell"/>
</dbReference>
<dbReference type="InterPro" id="IPR016024">
    <property type="entry name" value="ARM-type_fold"/>
</dbReference>
<dbReference type="Pfam" id="PF00112">
    <property type="entry name" value="Peptidase_C1"/>
    <property type="match status" value="1"/>
</dbReference>
<dbReference type="EMBL" id="CAMXCT030000324">
    <property type="protein sequence ID" value="CAL4764479.1"/>
    <property type="molecule type" value="Genomic_DNA"/>
</dbReference>
<evidence type="ECO:0000259" key="9">
    <source>
        <dbReference type="SMART" id="SM00504"/>
    </source>
</evidence>
<dbReference type="GO" id="GO:0008234">
    <property type="term" value="F:cysteine-type peptidase activity"/>
    <property type="evidence" value="ECO:0007669"/>
    <property type="project" value="InterPro"/>
</dbReference>
<dbReference type="PANTHER" id="PTHR12663">
    <property type="entry name" value="ANDROGEN INDUCED INHIBITOR OF PROLIFERATION AS3 / PDS5-RELATED"/>
    <property type="match status" value="1"/>
</dbReference>
<keyword evidence="6" id="KW-0539">Nucleus</keyword>
<dbReference type="GO" id="GO:0006508">
    <property type="term" value="P:proteolysis"/>
    <property type="evidence" value="ECO:0007669"/>
    <property type="project" value="InterPro"/>
</dbReference>
<dbReference type="InterPro" id="IPR013083">
    <property type="entry name" value="Znf_RING/FYVE/PHD"/>
</dbReference>
<dbReference type="EMBL" id="CAMXCT010000324">
    <property type="protein sequence ID" value="CAI3977167.1"/>
    <property type="molecule type" value="Genomic_DNA"/>
</dbReference>
<dbReference type="GO" id="GO:0000785">
    <property type="term" value="C:chromatin"/>
    <property type="evidence" value="ECO:0007669"/>
    <property type="project" value="TreeGrafter"/>
</dbReference>
<dbReference type="OrthoDB" id="200660at2759"/>
<feature type="domain" description="Peptidase C1A papain C-terminal" evidence="10">
    <location>
        <begin position="2083"/>
        <end position="2310"/>
    </location>
</feature>
<dbReference type="InterPro" id="IPR039776">
    <property type="entry name" value="Pds5"/>
</dbReference>
<dbReference type="SUPFAM" id="SSF48371">
    <property type="entry name" value="ARM repeat"/>
    <property type="match status" value="1"/>
</dbReference>
<dbReference type="SUPFAM" id="SSF57850">
    <property type="entry name" value="RING/U-box"/>
    <property type="match status" value="1"/>
</dbReference>
<dbReference type="Gene3D" id="3.90.70.10">
    <property type="entry name" value="Cysteine proteinases"/>
    <property type="match status" value="1"/>
</dbReference>
<dbReference type="InterPro" id="IPR038765">
    <property type="entry name" value="Papain-like_cys_pep_sf"/>
</dbReference>
<name>A0A9P1FKC0_9DINO</name>
<evidence type="ECO:0000256" key="2">
    <source>
        <dbReference type="ARBA" id="ARBA00004123"/>
    </source>
</evidence>
<reference evidence="12" key="2">
    <citation type="submission" date="2024-04" db="EMBL/GenBank/DDBJ databases">
        <authorList>
            <person name="Chen Y."/>
            <person name="Shah S."/>
            <person name="Dougan E. K."/>
            <person name="Thang M."/>
            <person name="Chan C."/>
        </authorList>
    </citation>
    <scope>NUCLEOTIDE SEQUENCE [LARGE SCALE GENOMIC DNA]</scope>
</reference>
<proteinExistence type="predicted"/>
<feature type="domain" description="U-box" evidence="9">
    <location>
        <begin position="476"/>
        <end position="542"/>
    </location>
</feature>
<dbReference type="EC" id="2.3.2.27" evidence="3"/>
<evidence type="ECO:0000313" key="12">
    <source>
        <dbReference type="EMBL" id="CAL1130542.1"/>
    </source>
</evidence>
<dbReference type="SMART" id="SM00504">
    <property type="entry name" value="Ubox"/>
    <property type="match status" value="1"/>
</dbReference>
<evidence type="ECO:0000256" key="5">
    <source>
        <dbReference type="ARBA" id="ARBA00022776"/>
    </source>
</evidence>
<dbReference type="InterPro" id="IPR011989">
    <property type="entry name" value="ARM-like"/>
</dbReference>
<comment type="catalytic activity">
    <reaction evidence="1">
        <text>S-ubiquitinyl-[E2 ubiquitin-conjugating enzyme]-L-cysteine + [acceptor protein]-L-lysine = [E2 ubiquitin-conjugating enzyme]-L-cysteine + N(6)-ubiquitinyl-[acceptor protein]-L-lysine.</text>
        <dbReference type="EC" id="2.3.2.27"/>
    </reaction>
</comment>
<keyword evidence="5" id="KW-0498">Mitosis</keyword>
<comment type="subcellular location">
    <subcellularLocation>
        <location evidence="2">Nucleus</location>
    </subcellularLocation>
</comment>
<feature type="region of interest" description="Disordered" evidence="8">
    <location>
        <begin position="641"/>
        <end position="676"/>
    </location>
</feature>
<dbReference type="GO" id="GO:0016567">
    <property type="term" value="P:protein ubiquitination"/>
    <property type="evidence" value="ECO:0007669"/>
    <property type="project" value="InterPro"/>
</dbReference>
<dbReference type="Gene3D" id="1.25.10.10">
    <property type="entry name" value="Leucine-rich Repeat Variant"/>
    <property type="match status" value="1"/>
</dbReference>
<dbReference type="PANTHER" id="PTHR12663:SF0">
    <property type="entry name" value="PRECOCIOUS DISSOCIATION OF SISTERS 5, ISOFORM A"/>
    <property type="match status" value="1"/>
</dbReference>
<evidence type="ECO:0000256" key="8">
    <source>
        <dbReference type="SAM" id="MobiDB-lite"/>
    </source>
</evidence>
<evidence type="ECO:0000256" key="3">
    <source>
        <dbReference type="ARBA" id="ARBA00012483"/>
    </source>
</evidence>
<protein>
    <recommendedName>
        <fullName evidence="3">RING-type E3 ubiquitin transferase</fullName>
        <ecNumber evidence="3">2.3.2.27</ecNumber>
    </recommendedName>
</protein>
<dbReference type="Pfam" id="PF20168">
    <property type="entry name" value="PDS5"/>
    <property type="match status" value="1"/>
</dbReference>
<evidence type="ECO:0000256" key="7">
    <source>
        <dbReference type="ARBA" id="ARBA00023306"/>
    </source>
</evidence>
<keyword evidence="7" id="KW-0131">Cell cycle</keyword>
<dbReference type="CDD" id="cd02619">
    <property type="entry name" value="Peptidase_C1"/>
    <property type="match status" value="1"/>
</dbReference>
<dbReference type="GO" id="GO:0061630">
    <property type="term" value="F:ubiquitin protein ligase activity"/>
    <property type="evidence" value="ECO:0007669"/>
    <property type="project" value="UniProtKB-EC"/>
</dbReference>
<accession>A0A9P1FKC0</accession>
<feature type="compositionally biased region" description="Low complexity" evidence="8">
    <location>
        <begin position="1944"/>
        <end position="1957"/>
    </location>
</feature>
<keyword evidence="13" id="KW-1185">Reference proteome</keyword>
<dbReference type="Pfam" id="PF04564">
    <property type="entry name" value="U-box"/>
    <property type="match status" value="1"/>
</dbReference>
<dbReference type="EMBL" id="CAMXCT020000324">
    <property type="protein sequence ID" value="CAL1130542.1"/>
    <property type="molecule type" value="Genomic_DNA"/>
</dbReference>
<gene>
    <name evidence="11" type="ORF">C1SCF055_LOCUS5330</name>
</gene>
<feature type="region of interest" description="Disordered" evidence="8">
    <location>
        <begin position="1937"/>
        <end position="1984"/>
    </location>
</feature>
<evidence type="ECO:0000313" key="13">
    <source>
        <dbReference type="Proteomes" id="UP001152797"/>
    </source>
</evidence>